<name>A0A4C1YH85_EUMVA</name>
<gene>
    <name evidence="1" type="ORF">EVAR_48221_1</name>
</gene>
<comment type="caution">
    <text evidence="1">The sequence shown here is derived from an EMBL/GenBank/DDBJ whole genome shotgun (WGS) entry which is preliminary data.</text>
</comment>
<accession>A0A4C1YH85</accession>
<protein>
    <submittedName>
        <fullName evidence="1">Uncharacterized protein</fullName>
    </submittedName>
</protein>
<sequence length="85" mass="9245">MAVTRQSSNLRSTKMSIQRDDTVREINYSVNWPWSNSPMYFSPGASLACLPALRCRRNAHKVAGGGARLGPGGGEKIIVEALDPK</sequence>
<dbReference type="Proteomes" id="UP000299102">
    <property type="component" value="Unassembled WGS sequence"/>
</dbReference>
<evidence type="ECO:0000313" key="1">
    <source>
        <dbReference type="EMBL" id="GBP74172.1"/>
    </source>
</evidence>
<reference evidence="1 2" key="1">
    <citation type="journal article" date="2019" name="Commun. Biol.">
        <title>The bagworm genome reveals a unique fibroin gene that provides high tensile strength.</title>
        <authorList>
            <person name="Kono N."/>
            <person name="Nakamura H."/>
            <person name="Ohtoshi R."/>
            <person name="Tomita M."/>
            <person name="Numata K."/>
            <person name="Arakawa K."/>
        </authorList>
    </citation>
    <scope>NUCLEOTIDE SEQUENCE [LARGE SCALE GENOMIC DNA]</scope>
</reference>
<evidence type="ECO:0000313" key="2">
    <source>
        <dbReference type="Proteomes" id="UP000299102"/>
    </source>
</evidence>
<dbReference type="EMBL" id="BGZK01001198">
    <property type="protein sequence ID" value="GBP74172.1"/>
    <property type="molecule type" value="Genomic_DNA"/>
</dbReference>
<dbReference type="AlphaFoldDB" id="A0A4C1YH85"/>
<keyword evidence="2" id="KW-1185">Reference proteome</keyword>
<organism evidence="1 2">
    <name type="scientific">Eumeta variegata</name>
    <name type="common">Bagworm moth</name>
    <name type="synonym">Eumeta japonica</name>
    <dbReference type="NCBI Taxonomy" id="151549"/>
    <lineage>
        <taxon>Eukaryota</taxon>
        <taxon>Metazoa</taxon>
        <taxon>Ecdysozoa</taxon>
        <taxon>Arthropoda</taxon>
        <taxon>Hexapoda</taxon>
        <taxon>Insecta</taxon>
        <taxon>Pterygota</taxon>
        <taxon>Neoptera</taxon>
        <taxon>Endopterygota</taxon>
        <taxon>Lepidoptera</taxon>
        <taxon>Glossata</taxon>
        <taxon>Ditrysia</taxon>
        <taxon>Tineoidea</taxon>
        <taxon>Psychidae</taxon>
        <taxon>Oiketicinae</taxon>
        <taxon>Eumeta</taxon>
    </lineage>
</organism>
<proteinExistence type="predicted"/>